<dbReference type="Proteomes" id="UP000321532">
    <property type="component" value="Unassembled WGS sequence"/>
</dbReference>
<keyword evidence="1" id="KW-0732">Signal</keyword>
<protein>
    <recommendedName>
        <fullName evidence="4">VCBS repeat-containing protein</fullName>
    </recommendedName>
</protein>
<evidence type="ECO:0000313" key="3">
    <source>
        <dbReference type="Proteomes" id="UP000321532"/>
    </source>
</evidence>
<dbReference type="EMBL" id="BJYS01000042">
    <property type="protein sequence ID" value="GEO06654.1"/>
    <property type="molecule type" value="Genomic_DNA"/>
</dbReference>
<sequence>MAAPVAILKSLFKLLGLLLFFSCSPVNTPAELPKIKLEELPKWTWPVIGDTTFKEQYEFNFRINPFYLQADFDKDGISDIAILIKEKKSGKTGLAILRNGHTQPSLFGAGQVGSYGGDDWAWLRTWKTETILPAGSGVQTAGDVLILFLQEKEQRVPWLFWDGRSWQWKAD</sequence>
<evidence type="ECO:0000313" key="2">
    <source>
        <dbReference type="EMBL" id="GEO06654.1"/>
    </source>
</evidence>
<evidence type="ECO:0000256" key="1">
    <source>
        <dbReference type="SAM" id="SignalP"/>
    </source>
</evidence>
<proteinExistence type="predicted"/>
<gene>
    <name evidence="2" type="ORF">AAE02nite_43180</name>
</gene>
<evidence type="ECO:0008006" key="4">
    <source>
        <dbReference type="Google" id="ProtNLM"/>
    </source>
</evidence>
<reference evidence="2 3" key="1">
    <citation type="submission" date="2019-07" db="EMBL/GenBank/DDBJ databases">
        <title>Whole genome shotgun sequence of Adhaeribacter aerolatus NBRC 106133.</title>
        <authorList>
            <person name="Hosoyama A."/>
            <person name="Uohara A."/>
            <person name="Ohji S."/>
            <person name="Ichikawa N."/>
        </authorList>
    </citation>
    <scope>NUCLEOTIDE SEQUENCE [LARGE SCALE GENOMIC DNA]</scope>
    <source>
        <strain evidence="2 3">NBRC 106133</strain>
    </source>
</reference>
<comment type="caution">
    <text evidence="2">The sequence shown here is derived from an EMBL/GenBank/DDBJ whole genome shotgun (WGS) entry which is preliminary data.</text>
</comment>
<keyword evidence="3" id="KW-1185">Reference proteome</keyword>
<dbReference type="AlphaFoldDB" id="A0A512B3W7"/>
<feature type="chain" id="PRO_5022244632" description="VCBS repeat-containing protein" evidence="1">
    <location>
        <begin position="29"/>
        <end position="171"/>
    </location>
</feature>
<name>A0A512B3W7_9BACT</name>
<feature type="signal peptide" evidence="1">
    <location>
        <begin position="1"/>
        <end position="28"/>
    </location>
</feature>
<accession>A0A512B3W7</accession>
<organism evidence="2 3">
    <name type="scientific">Adhaeribacter aerolatus</name>
    <dbReference type="NCBI Taxonomy" id="670289"/>
    <lineage>
        <taxon>Bacteria</taxon>
        <taxon>Pseudomonadati</taxon>
        <taxon>Bacteroidota</taxon>
        <taxon>Cytophagia</taxon>
        <taxon>Cytophagales</taxon>
        <taxon>Hymenobacteraceae</taxon>
        <taxon>Adhaeribacter</taxon>
    </lineage>
</organism>